<keyword evidence="3" id="KW-1185">Reference proteome</keyword>
<dbReference type="Gene3D" id="1.10.287.110">
    <property type="entry name" value="DnaJ domain"/>
    <property type="match status" value="1"/>
</dbReference>
<organism evidence="2 3">
    <name type="scientific">Trichlorobacter ammonificans</name>
    <dbReference type="NCBI Taxonomy" id="2916410"/>
    <lineage>
        <taxon>Bacteria</taxon>
        <taxon>Pseudomonadati</taxon>
        <taxon>Thermodesulfobacteriota</taxon>
        <taxon>Desulfuromonadia</taxon>
        <taxon>Geobacterales</taxon>
        <taxon>Geobacteraceae</taxon>
        <taxon>Trichlorobacter</taxon>
    </lineage>
</organism>
<protein>
    <recommendedName>
        <fullName evidence="1">J domain-containing protein</fullName>
    </recommendedName>
</protein>
<evidence type="ECO:0000259" key="1">
    <source>
        <dbReference type="PROSITE" id="PS50076"/>
    </source>
</evidence>
<dbReference type="CDD" id="cd06257">
    <property type="entry name" value="DnaJ"/>
    <property type="match status" value="1"/>
</dbReference>
<proteinExistence type="predicted"/>
<dbReference type="PROSITE" id="PS50076">
    <property type="entry name" value="DNAJ_2"/>
    <property type="match status" value="1"/>
</dbReference>
<name>A0ABN8HNU3_9BACT</name>
<dbReference type="RefSeq" id="WP_305732478.1">
    <property type="nucleotide sequence ID" value="NZ_OW150024.1"/>
</dbReference>
<reference evidence="2 3" key="1">
    <citation type="submission" date="2022-03" db="EMBL/GenBank/DDBJ databases">
        <authorList>
            <person name="Koch H."/>
        </authorList>
    </citation>
    <scope>NUCLEOTIDE SEQUENCE [LARGE SCALE GENOMIC DNA]</scope>
    <source>
        <strain evidence="2 3">G1</strain>
    </source>
</reference>
<evidence type="ECO:0000313" key="2">
    <source>
        <dbReference type="EMBL" id="CAH2031669.1"/>
    </source>
</evidence>
<dbReference type="InterPro" id="IPR036869">
    <property type="entry name" value="J_dom_sf"/>
</dbReference>
<dbReference type="InterPro" id="IPR001623">
    <property type="entry name" value="DnaJ_domain"/>
</dbReference>
<dbReference type="SMART" id="SM00271">
    <property type="entry name" value="DnaJ"/>
    <property type="match status" value="1"/>
</dbReference>
<dbReference type="Proteomes" id="UP001295463">
    <property type="component" value="Chromosome"/>
</dbReference>
<sequence length="389" mass="45714">MTIIIKTEGYEEEAGSGEKGPYFGYCYCNERWGWFWGVWENLTLENAKPPLMFGFVASKALAEDKLNRFAYARFIDCGFVVGETYHSNTFDCNKYAKEYIKFEWLWTFSSEIEKSSCCLRNLNKPIWSRCKAGKSKWYWGAWKSIYNYINGDAPFFYGYESNSHDAIVAAITATGNLKHRGVSPAYAQTYLRKLAAIKRQNLPVSNNNEIHELGFLYTSDFPFHFDVNKKWTKHRIVKQTSRYIYVERRPYQKNREFFNDWYDYNIFILRLNRKDIEREGVAYSKTIHGWFSTLAHRRKYSFYQSRSDQEQFTTGDYTYEAETKSNAAATKAIKFLGLRTPYSMQELKKAFRAKALSLHPDQGGTAPMFVQLKNAYDIALRYLSCQHQR</sequence>
<feature type="domain" description="J" evidence="1">
    <location>
        <begin position="331"/>
        <end position="389"/>
    </location>
</feature>
<evidence type="ECO:0000313" key="3">
    <source>
        <dbReference type="Proteomes" id="UP001295463"/>
    </source>
</evidence>
<gene>
    <name evidence="2" type="ORF">GEAMG1_1837</name>
</gene>
<dbReference type="SUPFAM" id="SSF46565">
    <property type="entry name" value="Chaperone J-domain"/>
    <property type="match status" value="1"/>
</dbReference>
<accession>A0ABN8HNU3</accession>
<dbReference type="EMBL" id="OW150024">
    <property type="protein sequence ID" value="CAH2031669.1"/>
    <property type="molecule type" value="Genomic_DNA"/>
</dbReference>